<sequence length="117" mass="11854">MARFGALFCAIVAAATSASAAAVPAKPLITFFTGTDFSGQNFTFLGTVATGCIPLSPPFVKNVSSVEIAAGVGCTLWNETRCGLALGNSVSLPSGGTPNLTVQDFNDQAVAFQCLSS</sequence>
<dbReference type="EMBL" id="JACAZI010000025">
    <property type="protein sequence ID" value="KAF7334931.1"/>
    <property type="molecule type" value="Genomic_DNA"/>
</dbReference>
<dbReference type="Proteomes" id="UP000620124">
    <property type="component" value="Unassembled WGS sequence"/>
</dbReference>
<feature type="signal peptide" evidence="1">
    <location>
        <begin position="1"/>
        <end position="20"/>
    </location>
</feature>
<protein>
    <submittedName>
        <fullName evidence="2">Uncharacterized protein</fullName>
    </submittedName>
</protein>
<keyword evidence="3" id="KW-1185">Reference proteome</keyword>
<organism evidence="2 3">
    <name type="scientific">Mycena venus</name>
    <dbReference type="NCBI Taxonomy" id="2733690"/>
    <lineage>
        <taxon>Eukaryota</taxon>
        <taxon>Fungi</taxon>
        <taxon>Dikarya</taxon>
        <taxon>Basidiomycota</taxon>
        <taxon>Agaricomycotina</taxon>
        <taxon>Agaricomycetes</taxon>
        <taxon>Agaricomycetidae</taxon>
        <taxon>Agaricales</taxon>
        <taxon>Marasmiineae</taxon>
        <taxon>Mycenaceae</taxon>
        <taxon>Mycena</taxon>
    </lineage>
</organism>
<accession>A0A8H7CFY7</accession>
<dbReference type="Gene3D" id="2.60.20.10">
    <property type="entry name" value="Crystallins"/>
    <property type="match status" value="1"/>
</dbReference>
<feature type="chain" id="PRO_5034210758" evidence="1">
    <location>
        <begin position="21"/>
        <end position="117"/>
    </location>
</feature>
<proteinExistence type="predicted"/>
<dbReference type="OrthoDB" id="2998909at2759"/>
<gene>
    <name evidence="2" type="ORF">MVEN_02242800</name>
</gene>
<name>A0A8H7CFY7_9AGAR</name>
<evidence type="ECO:0000313" key="3">
    <source>
        <dbReference type="Proteomes" id="UP000620124"/>
    </source>
</evidence>
<comment type="caution">
    <text evidence="2">The sequence shown here is derived from an EMBL/GenBank/DDBJ whole genome shotgun (WGS) entry which is preliminary data.</text>
</comment>
<evidence type="ECO:0000313" key="2">
    <source>
        <dbReference type="EMBL" id="KAF7334931.1"/>
    </source>
</evidence>
<dbReference type="AlphaFoldDB" id="A0A8H7CFY7"/>
<reference evidence="2" key="1">
    <citation type="submission" date="2020-05" db="EMBL/GenBank/DDBJ databases">
        <title>Mycena genomes resolve the evolution of fungal bioluminescence.</title>
        <authorList>
            <person name="Tsai I.J."/>
        </authorList>
    </citation>
    <scope>NUCLEOTIDE SEQUENCE</scope>
    <source>
        <strain evidence="2">CCC161011</strain>
    </source>
</reference>
<evidence type="ECO:0000256" key="1">
    <source>
        <dbReference type="SAM" id="SignalP"/>
    </source>
</evidence>
<keyword evidence="1" id="KW-0732">Signal</keyword>